<feature type="region of interest" description="Disordered" evidence="2">
    <location>
        <begin position="1"/>
        <end position="21"/>
    </location>
</feature>
<evidence type="ECO:0000313" key="5">
    <source>
        <dbReference type="EMBL" id="MUN54799.1"/>
    </source>
</evidence>
<evidence type="ECO:0000313" key="6">
    <source>
        <dbReference type="Proteomes" id="UP000462152"/>
    </source>
</evidence>
<dbReference type="EMBL" id="WOGT01000002">
    <property type="protein sequence ID" value="MUN54799.1"/>
    <property type="molecule type" value="Genomic_DNA"/>
</dbReference>
<dbReference type="Proteomes" id="UP000462152">
    <property type="component" value="Unassembled WGS sequence"/>
</dbReference>
<keyword evidence="6" id="KW-1185">Reference proteome</keyword>
<proteinExistence type="inferred from homology"/>
<comment type="similarity">
    <text evidence="1">Belongs to the LytR/CpsA/Psr (LCP) family.</text>
</comment>
<keyword evidence="3" id="KW-0812">Transmembrane</keyword>
<feature type="compositionally biased region" description="Polar residues" evidence="2">
    <location>
        <begin position="1"/>
        <end position="11"/>
    </location>
</feature>
<accession>A0A7K1LHZ1</accession>
<protein>
    <submittedName>
        <fullName evidence="5">Transcriptional regulator</fullName>
    </submittedName>
</protein>
<sequence length="339" mass="36229">MSYGHQNSQHEFPTESLPVAPPPARRPWYARKGFRIAAATTAITVTAATIAGIGVVHHLSNNVRSTAVDGLNSSPDMDGPLNILVVGSDERDGSIEAGDAEGRRSDSMMVVHLNAAHDKATGVQIPRDTMVTPPKGSAEYSSNPNQPIQINSLLEEGDSQLVAAVSDLTGMKLDHYVDVSFGGFMSIVDSLGGIDMCLPEAINDPDANLKVQAGCHTLHGKDALAMARTRHAIGDGSDLARIGHQQSVMKAILKKADKDSVLSDPLKMFDILDKASSAITVDDGLKNPSDLTALLRAFATVERDHVDFEQLPVVPYPWDTNRVELSDEGAALLKTLQHS</sequence>
<dbReference type="PANTHER" id="PTHR33392">
    <property type="entry name" value="POLYISOPRENYL-TEICHOIC ACID--PEPTIDOGLYCAN TEICHOIC ACID TRANSFERASE TAGU"/>
    <property type="match status" value="1"/>
</dbReference>
<feature type="domain" description="Cell envelope-related transcriptional attenuator" evidence="4">
    <location>
        <begin position="104"/>
        <end position="256"/>
    </location>
</feature>
<reference evidence="5 6" key="1">
    <citation type="submission" date="2019-12" db="EMBL/GenBank/DDBJ databases">
        <authorList>
            <person name="Li J."/>
            <person name="Shi Y."/>
            <person name="Xu G."/>
            <person name="Xiao D."/>
            <person name="Ran X."/>
        </authorList>
    </citation>
    <scope>NUCLEOTIDE SEQUENCE [LARGE SCALE GENOMIC DNA]</scope>
    <source>
        <strain evidence="5 6">JCM 15915</strain>
    </source>
</reference>
<keyword evidence="3" id="KW-0472">Membrane</keyword>
<evidence type="ECO:0000256" key="2">
    <source>
        <dbReference type="SAM" id="MobiDB-lite"/>
    </source>
</evidence>
<gene>
    <name evidence="5" type="ORF">GMA10_06175</name>
</gene>
<name>A0A7K1LHZ1_9MICC</name>
<dbReference type="Pfam" id="PF03816">
    <property type="entry name" value="LytR_cpsA_psr"/>
    <property type="match status" value="1"/>
</dbReference>
<evidence type="ECO:0000259" key="4">
    <source>
        <dbReference type="Pfam" id="PF03816"/>
    </source>
</evidence>
<evidence type="ECO:0000256" key="3">
    <source>
        <dbReference type="SAM" id="Phobius"/>
    </source>
</evidence>
<dbReference type="Gene3D" id="3.40.630.190">
    <property type="entry name" value="LCP protein"/>
    <property type="match status" value="1"/>
</dbReference>
<dbReference type="PANTHER" id="PTHR33392:SF6">
    <property type="entry name" value="POLYISOPRENYL-TEICHOIC ACID--PEPTIDOGLYCAN TEICHOIC ACID TRANSFERASE TAGU"/>
    <property type="match status" value="1"/>
</dbReference>
<dbReference type="OrthoDB" id="9782542at2"/>
<feature type="transmembrane region" description="Helical" evidence="3">
    <location>
        <begin position="34"/>
        <end position="56"/>
    </location>
</feature>
<evidence type="ECO:0000256" key="1">
    <source>
        <dbReference type="ARBA" id="ARBA00006068"/>
    </source>
</evidence>
<comment type="caution">
    <text evidence="5">The sequence shown here is derived from an EMBL/GenBank/DDBJ whole genome shotgun (WGS) entry which is preliminary data.</text>
</comment>
<dbReference type="InterPro" id="IPR004474">
    <property type="entry name" value="LytR_CpsA_psr"/>
</dbReference>
<keyword evidence="3" id="KW-1133">Transmembrane helix</keyword>
<dbReference type="RefSeq" id="WP_129315551.1">
    <property type="nucleotide sequence ID" value="NZ_NOIQ01000008.1"/>
</dbReference>
<dbReference type="AlphaFoldDB" id="A0A7K1LHZ1"/>
<dbReference type="NCBIfam" id="TIGR00350">
    <property type="entry name" value="lytR_cpsA_psr"/>
    <property type="match status" value="1"/>
</dbReference>
<organism evidence="5 6">
    <name type="scientific">Rothia koreensis</name>
    <dbReference type="NCBI Taxonomy" id="592378"/>
    <lineage>
        <taxon>Bacteria</taxon>
        <taxon>Bacillati</taxon>
        <taxon>Actinomycetota</taxon>
        <taxon>Actinomycetes</taxon>
        <taxon>Micrococcales</taxon>
        <taxon>Micrococcaceae</taxon>
        <taxon>Rothia</taxon>
    </lineage>
</organism>
<dbReference type="InterPro" id="IPR050922">
    <property type="entry name" value="LytR/CpsA/Psr_CW_biosynth"/>
</dbReference>